<dbReference type="InterPro" id="IPR000572">
    <property type="entry name" value="OxRdtase_Mopterin-bd_dom"/>
</dbReference>
<evidence type="ECO:0000256" key="1">
    <source>
        <dbReference type="SAM" id="MobiDB-lite"/>
    </source>
</evidence>
<keyword evidence="2" id="KW-1133">Transmembrane helix</keyword>
<dbReference type="PANTHER" id="PTHR19372">
    <property type="entry name" value="SULFITE REDUCTASE"/>
    <property type="match status" value="1"/>
</dbReference>
<feature type="transmembrane region" description="Helical" evidence="2">
    <location>
        <begin position="90"/>
        <end position="108"/>
    </location>
</feature>
<dbReference type="InterPro" id="IPR036374">
    <property type="entry name" value="OxRdtase_Mopterin-bd_sf"/>
</dbReference>
<protein>
    <submittedName>
        <fullName evidence="4">Molybdopterin-dependent oxidoreductase</fullName>
    </submittedName>
</protein>
<organism evidence="4 5">
    <name type="scientific">Nocardia vinacea</name>
    <dbReference type="NCBI Taxonomy" id="96468"/>
    <lineage>
        <taxon>Bacteria</taxon>
        <taxon>Bacillati</taxon>
        <taxon>Actinomycetota</taxon>
        <taxon>Actinomycetes</taxon>
        <taxon>Mycobacteriales</taxon>
        <taxon>Nocardiaceae</taxon>
        <taxon>Nocardia</taxon>
    </lineage>
</organism>
<dbReference type="Pfam" id="PF00174">
    <property type="entry name" value="Oxidored_molyb"/>
    <property type="match status" value="1"/>
</dbReference>
<feature type="domain" description="Oxidoreductase molybdopterin-binding" evidence="3">
    <location>
        <begin position="250"/>
        <end position="403"/>
    </location>
</feature>
<dbReference type="Gene3D" id="3.90.420.10">
    <property type="entry name" value="Oxidoreductase, molybdopterin-binding domain"/>
    <property type="match status" value="1"/>
</dbReference>
<evidence type="ECO:0000313" key="5">
    <source>
        <dbReference type="Proteomes" id="UP001432062"/>
    </source>
</evidence>
<keyword evidence="5" id="KW-1185">Reference proteome</keyword>
<reference evidence="4" key="1">
    <citation type="submission" date="2022-10" db="EMBL/GenBank/DDBJ databases">
        <title>The complete genomes of actinobacterial strains from the NBC collection.</title>
        <authorList>
            <person name="Joergensen T.S."/>
            <person name="Alvarez Arevalo M."/>
            <person name="Sterndorff E.B."/>
            <person name="Faurdal D."/>
            <person name="Vuksanovic O."/>
            <person name="Mourched A.-S."/>
            <person name="Charusanti P."/>
            <person name="Shaw S."/>
            <person name="Blin K."/>
            <person name="Weber T."/>
        </authorList>
    </citation>
    <scope>NUCLEOTIDE SEQUENCE</scope>
    <source>
        <strain evidence="4">NBC_01482</strain>
    </source>
</reference>
<evidence type="ECO:0000259" key="3">
    <source>
        <dbReference type="Pfam" id="PF00174"/>
    </source>
</evidence>
<dbReference type="InterPro" id="IPR014756">
    <property type="entry name" value="Ig_E-set"/>
</dbReference>
<proteinExistence type="predicted"/>
<feature type="region of interest" description="Disordered" evidence="1">
    <location>
        <begin position="501"/>
        <end position="524"/>
    </location>
</feature>
<keyword evidence="2" id="KW-0472">Membrane</keyword>
<feature type="transmembrane region" description="Helical" evidence="2">
    <location>
        <begin position="63"/>
        <end position="83"/>
    </location>
</feature>
<dbReference type="Proteomes" id="UP001432062">
    <property type="component" value="Chromosome"/>
</dbReference>
<sequence>MANLRASSGIVSAGATLGVAELISVPIGPNSAPFNAFGSIVIDSTPQNLREWVIGTFGTNDKLLLYAAMFLVAIGVAALAGLLERTTRPLGSALFVAFGIAGVITACTRANASWTYALPTLLGSVVGLFALRMLIRRVDAVPPAKLRQASREKSSAATESATAAPSSEQLARRRLLGGVVGVGVLALVTGLTGRQLAVRANDVSANRAAVRLPAPAEPAASVPAAAELRVSGLTPFITSNSSFYRIDTALTVPQLSTDDWNLHIHGMVDREVTLSYADLAERTPIERIFTLTCVSNPVGGDLTGNARWLGYRVADLLAEAGVRSGADMVLSTSTDDFTAGTPLTALTDGRDALLAIGMNGEPLPVPHGYPVRLVVPGLYGYLSATKWVIDLEVTRFDRARGYWARRGWSTQGPIKTEARIDTPKSSTKLSAGPVAIAGIAWAQRRGVTAVEVQVDNEDWQPAQLSEEYSIDTWRQWVYQWNATPGPHTVRARATDGTGAVQTAESKDVVPDGASGYPSVSVRVG</sequence>
<dbReference type="Gene3D" id="2.60.40.650">
    <property type="match status" value="1"/>
</dbReference>
<dbReference type="PANTHER" id="PTHR19372:SF7">
    <property type="entry name" value="SULFITE OXIDASE, MITOCHONDRIAL"/>
    <property type="match status" value="1"/>
</dbReference>
<evidence type="ECO:0000313" key="4">
    <source>
        <dbReference type="EMBL" id="WUV46325.1"/>
    </source>
</evidence>
<dbReference type="RefSeq" id="WP_329409977.1">
    <property type="nucleotide sequence ID" value="NZ_CP109441.1"/>
</dbReference>
<name>A0ABZ1YWQ7_9NOCA</name>
<keyword evidence="2" id="KW-0812">Transmembrane</keyword>
<accession>A0ABZ1YWQ7</accession>
<dbReference type="EMBL" id="CP109441">
    <property type="protein sequence ID" value="WUV46325.1"/>
    <property type="molecule type" value="Genomic_DNA"/>
</dbReference>
<dbReference type="SUPFAM" id="SSF81296">
    <property type="entry name" value="E set domains"/>
    <property type="match status" value="1"/>
</dbReference>
<gene>
    <name evidence="4" type="ORF">OG563_45975</name>
</gene>
<feature type="transmembrane region" description="Helical" evidence="2">
    <location>
        <begin position="175"/>
        <end position="193"/>
    </location>
</feature>
<feature type="transmembrane region" description="Helical" evidence="2">
    <location>
        <begin position="114"/>
        <end position="135"/>
    </location>
</feature>
<evidence type="ECO:0000256" key="2">
    <source>
        <dbReference type="SAM" id="Phobius"/>
    </source>
</evidence>
<dbReference type="SUPFAM" id="SSF56524">
    <property type="entry name" value="Oxidoreductase molybdopterin-binding domain"/>
    <property type="match status" value="1"/>
</dbReference>